<reference evidence="9" key="1">
    <citation type="submission" date="2011-03" db="EMBL/GenBank/DDBJ databases">
        <title>The genome sequence of Vavraia culicis strain floridensis.</title>
        <authorList>
            <consortium name="The Broad Institute Genome Sequencing Platform"/>
            <person name="Cuomo C."/>
            <person name="Becnel J."/>
            <person name="Sanscrainte N."/>
            <person name="Young S.K."/>
            <person name="Zeng Q."/>
            <person name="Gargeya S."/>
            <person name="Fitzgerald M."/>
            <person name="Haas B."/>
            <person name="Abouelleil A."/>
            <person name="Alvarado L."/>
            <person name="Arachchi H.M."/>
            <person name="Berlin A."/>
            <person name="Chapman S.B."/>
            <person name="Gearin G."/>
            <person name="Goldberg J."/>
            <person name="Griggs A."/>
            <person name="Gujja S."/>
            <person name="Hansen M."/>
            <person name="Heiman D."/>
            <person name="Howarth C."/>
            <person name="Larimer J."/>
            <person name="Lui A."/>
            <person name="MacDonald P.J.P."/>
            <person name="McCowen C."/>
            <person name="Montmayeur A."/>
            <person name="Murphy C."/>
            <person name="Neiman D."/>
            <person name="Pearson M."/>
            <person name="Priest M."/>
            <person name="Roberts A."/>
            <person name="Saif S."/>
            <person name="Shea T."/>
            <person name="Sisk P."/>
            <person name="Stolte C."/>
            <person name="Sykes S."/>
            <person name="Wortman J."/>
            <person name="Nusbaum C."/>
            <person name="Birren B."/>
        </authorList>
    </citation>
    <scope>NUCLEOTIDE SEQUENCE [LARGE SCALE GENOMIC DNA]</scope>
    <source>
        <strain evidence="9">floridensis</strain>
    </source>
</reference>
<dbReference type="Pfam" id="PF22062">
    <property type="entry name" value="OB_DPOA2"/>
    <property type="match status" value="1"/>
</dbReference>
<protein>
    <recommendedName>
        <fullName evidence="3">DNA polymerase alpha subunit B</fullName>
    </recommendedName>
</protein>
<comment type="subcellular location">
    <subcellularLocation>
        <location evidence="1">Nucleus</location>
    </subcellularLocation>
</comment>
<name>L2GYK4_VAVCU</name>
<sequence length="447" mass="51648">MSFDELVINSLRKQNMQKNVETVVLLQYEPKNLFYLRKEEDYRFIKHRLEFMKDGYLELLELQNFSPINMASTADTFVLGFVITVGEKIFVFNNIDESNDTLVELNLSELDRYSLFPGQVVAIKGHNPNGNEIIVRKIYDSPVLPVNFFDERDRKVDTKNNSFSVCFISGPFNDDVKTEHFNSPDVYNHFFRSLDQITTMDADYLVVLGPFIENKFLNSSLDLERVRDIFVAKLNAWINKKPFRKVITVPSTDDVHTLGMYPSAPLGCKSASILSLSNPTQFYIDNVLFSVCTYDMLLHMSSTEVFFDVDENASLPESEINHRSDRVDSNVLNTLDSCAPKAQKRTKRIERLSAHIIYQRCFLPCFPPRKVVSINRSECFDMSVAPDFFVICSKLKTFIQRDEGPFIIANVGYQPKIANKQVLRIVVDNNNSNFEERFTTEFEKYDK</sequence>
<dbReference type="RefSeq" id="XP_008073042.1">
    <property type="nucleotide sequence ID" value="XM_008074851.1"/>
</dbReference>
<evidence type="ECO:0000259" key="7">
    <source>
        <dbReference type="Pfam" id="PF22062"/>
    </source>
</evidence>
<dbReference type="InParanoid" id="L2GYK4"/>
<dbReference type="OMA" id="WINKKPF"/>
<evidence type="ECO:0000256" key="4">
    <source>
        <dbReference type="ARBA" id="ARBA00022705"/>
    </source>
</evidence>
<evidence type="ECO:0000313" key="9">
    <source>
        <dbReference type="Proteomes" id="UP000011081"/>
    </source>
</evidence>
<keyword evidence="5" id="KW-0539">Nucleus</keyword>
<dbReference type="HOGENOM" id="CLU_014923_3_2_1"/>
<gene>
    <name evidence="8" type="ORF">VCUG_00021</name>
</gene>
<dbReference type="InterPro" id="IPR054300">
    <property type="entry name" value="OB_DPOA2"/>
</dbReference>
<proteinExistence type="inferred from homology"/>
<evidence type="ECO:0000256" key="2">
    <source>
        <dbReference type="ARBA" id="ARBA00007299"/>
    </source>
</evidence>
<organism evidence="8 9">
    <name type="scientific">Vavraia culicis (isolate floridensis)</name>
    <name type="common">Microsporidian parasite</name>
    <dbReference type="NCBI Taxonomy" id="948595"/>
    <lineage>
        <taxon>Eukaryota</taxon>
        <taxon>Fungi</taxon>
        <taxon>Fungi incertae sedis</taxon>
        <taxon>Microsporidia</taxon>
        <taxon>Pleistophoridae</taxon>
        <taxon>Vavraia</taxon>
    </lineage>
</organism>
<dbReference type="InterPro" id="IPR016722">
    <property type="entry name" value="DNA_pol_alpha_bsu"/>
</dbReference>
<keyword evidence="9" id="KW-1185">Reference proteome</keyword>
<dbReference type="PANTHER" id="PTHR23061">
    <property type="entry name" value="DNA POLYMERASE 2 ALPHA 70 KDA SUBUNIT"/>
    <property type="match status" value="1"/>
</dbReference>
<keyword evidence="4" id="KW-0235">DNA replication</keyword>
<comment type="similarity">
    <text evidence="2">Belongs to the DNA polymerase alpha subunit B family.</text>
</comment>
<dbReference type="OrthoDB" id="336885at2759"/>
<dbReference type="AlphaFoldDB" id="L2GYK4"/>
<dbReference type="GO" id="GO:0003677">
    <property type="term" value="F:DNA binding"/>
    <property type="evidence" value="ECO:0007669"/>
    <property type="project" value="InterPro"/>
</dbReference>
<dbReference type="GeneID" id="19877913"/>
<evidence type="ECO:0000256" key="3">
    <source>
        <dbReference type="ARBA" id="ARBA00018596"/>
    </source>
</evidence>
<feature type="domain" description="DNA polymerase alpha/delta/epsilon subunit B" evidence="6">
    <location>
        <begin position="165"/>
        <end position="399"/>
    </location>
</feature>
<evidence type="ECO:0000256" key="5">
    <source>
        <dbReference type="ARBA" id="ARBA00023242"/>
    </source>
</evidence>
<dbReference type="Gene3D" id="3.60.21.60">
    <property type="match status" value="1"/>
</dbReference>
<feature type="domain" description="DNA polymerase alpha subunit B OB" evidence="7">
    <location>
        <begin position="96"/>
        <end position="140"/>
    </location>
</feature>
<dbReference type="STRING" id="948595.L2GYK4"/>
<evidence type="ECO:0000313" key="8">
    <source>
        <dbReference type="EMBL" id="ELA48412.1"/>
    </source>
</evidence>
<dbReference type="GO" id="GO:0005658">
    <property type="term" value="C:alpha DNA polymerase:primase complex"/>
    <property type="evidence" value="ECO:0007669"/>
    <property type="project" value="TreeGrafter"/>
</dbReference>
<dbReference type="InterPro" id="IPR007185">
    <property type="entry name" value="DNA_pol_a/d/e_bsu"/>
</dbReference>
<dbReference type="Pfam" id="PF04042">
    <property type="entry name" value="DNA_pol_E_B"/>
    <property type="match status" value="1"/>
</dbReference>
<dbReference type="GO" id="GO:0006270">
    <property type="term" value="P:DNA replication initiation"/>
    <property type="evidence" value="ECO:0007669"/>
    <property type="project" value="TreeGrafter"/>
</dbReference>
<dbReference type="Proteomes" id="UP000011081">
    <property type="component" value="Unassembled WGS sequence"/>
</dbReference>
<dbReference type="EMBL" id="GL877404">
    <property type="protein sequence ID" value="ELA48412.1"/>
    <property type="molecule type" value="Genomic_DNA"/>
</dbReference>
<accession>L2GYK4</accession>
<evidence type="ECO:0000256" key="1">
    <source>
        <dbReference type="ARBA" id="ARBA00004123"/>
    </source>
</evidence>
<evidence type="ECO:0000259" key="6">
    <source>
        <dbReference type="Pfam" id="PF04042"/>
    </source>
</evidence>
<dbReference type="VEuPathDB" id="MicrosporidiaDB:VCUG_00021"/>
<dbReference type="PANTHER" id="PTHR23061:SF12">
    <property type="entry name" value="DNA POLYMERASE ALPHA SUBUNIT B"/>
    <property type="match status" value="1"/>
</dbReference>